<dbReference type="EMBL" id="CAXDID020000039">
    <property type="protein sequence ID" value="CAL5999084.1"/>
    <property type="molecule type" value="Genomic_DNA"/>
</dbReference>
<gene>
    <name evidence="1" type="ORF">HINF_LOCUS16044</name>
</gene>
<sequence length="682" mass="75879">MIVLLSLQLNDKKVCENGFVHKYNQCHCPFSLSSNGTLCLQKCSDIDEDQSQLNCIQRKSLGCTDNECCSNANYGSLYTWDDGKKACKCSEQECQCSSEQCCQDQLGQFYHYVYRECMRCESIGVGYSWDGKNCQCKNNANCFCKTELCCLALGKHFINGQCDDCVSAYGSGFQWAIDSDILIGSCICPSQSTCTCATQFCCGQNNNNLNIYHNGECTQCSTFYSPEESVYSDLSFDDQLQYCLCDKGYIGALTKSTNQCQKCPETTDDDQTTCLMCQQAYGTNYIWDQNKQACICPSSSVCVCKTSKCCMSKGQILIHGVCQHCDRYYGLGAIPFIGQTCICDYKSGYIQAQGLINLLENEGDKCIQCTEVPLPTVQNQQAKCQTCSETYGPGYSWDDVNKKCTCLTQCSCISQSCCDQFGLIFSAGECKTCYQINGKGSIEIKGKYFYECACDAHNYYYLKDSQTTCSICEGYLQDGVCQKCDSSFTWSSNSQICECPVNKVCNCETETCCSQNNTHFIDNKCQKCLVAYGPGYSWDPLVNKCVCLNEKICQCKTELCCNEQGLIFADNQCKSCADTFGSGYILGINNNCVCPNEIICICKTEQCCNSIQYIFSEGKCIKCEMSYPGSIYKNKICVCDVSQKYVGVITNKDSKCTKCSELLNDDQTECVSCSSCSKFRQV</sequence>
<comment type="caution">
    <text evidence="1">The sequence shown here is derived from an EMBL/GenBank/DDBJ whole genome shotgun (WGS) entry which is preliminary data.</text>
</comment>
<name>A0ABP1HUF3_9EUKA</name>
<evidence type="ECO:0000313" key="2">
    <source>
        <dbReference type="Proteomes" id="UP001642409"/>
    </source>
</evidence>
<reference evidence="1 2" key="1">
    <citation type="submission" date="2024-07" db="EMBL/GenBank/DDBJ databases">
        <authorList>
            <person name="Akdeniz Z."/>
        </authorList>
    </citation>
    <scope>NUCLEOTIDE SEQUENCE [LARGE SCALE GENOMIC DNA]</scope>
</reference>
<organism evidence="1 2">
    <name type="scientific">Hexamita inflata</name>
    <dbReference type="NCBI Taxonomy" id="28002"/>
    <lineage>
        <taxon>Eukaryota</taxon>
        <taxon>Metamonada</taxon>
        <taxon>Diplomonadida</taxon>
        <taxon>Hexamitidae</taxon>
        <taxon>Hexamitinae</taxon>
        <taxon>Hexamita</taxon>
    </lineage>
</organism>
<accession>A0ABP1HUF3</accession>
<dbReference type="Proteomes" id="UP001642409">
    <property type="component" value="Unassembled WGS sequence"/>
</dbReference>
<evidence type="ECO:0000313" key="1">
    <source>
        <dbReference type="EMBL" id="CAL5999084.1"/>
    </source>
</evidence>
<protein>
    <submittedName>
        <fullName evidence="1">Hypothetical_protein</fullName>
    </submittedName>
</protein>
<keyword evidence="2" id="KW-1185">Reference proteome</keyword>
<proteinExistence type="predicted"/>